<keyword evidence="5" id="KW-1185">Reference proteome</keyword>
<dbReference type="Proteomes" id="UP001267878">
    <property type="component" value="Unassembled WGS sequence"/>
</dbReference>
<proteinExistence type="predicted"/>
<accession>A0ABU1VMM8</accession>
<comment type="caution">
    <text evidence="4">The sequence shown here is derived from an EMBL/GenBank/DDBJ whole genome shotgun (WGS) entry which is preliminary data.</text>
</comment>
<feature type="domain" description="Response regulatory" evidence="3">
    <location>
        <begin position="2"/>
        <end position="116"/>
    </location>
</feature>
<evidence type="ECO:0000313" key="5">
    <source>
        <dbReference type="Proteomes" id="UP001267878"/>
    </source>
</evidence>
<evidence type="ECO:0000259" key="3">
    <source>
        <dbReference type="PROSITE" id="PS50110"/>
    </source>
</evidence>
<dbReference type="PANTHER" id="PTHR44591">
    <property type="entry name" value="STRESS RESPONSE REGULATOR PROTEIN 1"/>
    <property type="match status" value="1"/>
</dbReference>
<dbReference type="PROSITE" id="PS50110">
    <property type="entry name" value="RESPONSE_REGULATORY"/>
    <property type="match status" value="1"/>
</dbReference>
<dbReference type="EMBL" id="JAVDVW010000001">
    <property type="protein sequence ID" value="MDR7098383.1"/>
    <property type="molecule type" value="Genomic_DNA"/>
</dbReference>
<evidence type="ECO:0000313" key="4">
    <source>
        <dbReference type="EMBL" id="MDR7098383.1"/>
    </source>
</evidence>
<dbReference type="Pfam" id="PF00072">
    <property type="entry name" value="Response_reg"/>
    <property type="match status" value="1"/>
</dbReference>
<dbReference type="InterPro" id="IPR050595">
    <property type="entry name" value="Bact_response_regulator"/>
</dbReference>
<dbReference type="InterPro" id="IPR011006">
    <property type="entry name" value="CheY-like_superfamily"/>
</dbReference>
<reference evidence="4 5" key="1">
    <citation type="submission" date="2023-07" db="EMBL/GenBank/DDBJ databases">
        <title>Sorghum-associated microbial communities from plants grown in Nebraska, USA.</title>
        <authorList>
            <person name="Schachtman D."/>
        </authorList>
    </citation>
    <scope>NUCLEOTIDE SEQUENCE [LARGE SCALE GENOMIC DNA]</scope>
    <source>
        <strain evidence="4 5">BE187</strain>
    </source>
</reference>
<gene>
    <name evidence="4" type="ORF">J2X04_000730</name>
</gene>
<dbReference type="PANTHER" id="PTHR44591:SF25">
    <property type="entry name" value="CHEMOTAXIS TWO-COMPONENT RESPONSE REGULATOR"/>
    <property type="match status" value="1"/>
</dbReference>
<organism evidence="4 5">
    <name type="scientific">Agrilutibacter niabensis</name>
    <dbReference type="NCBI Taxonomy" id="380628"/>
    <lineage>
        <taxon>Bacteria</taxon>
        <taxon>Pseudomonadati</taxon>
        <taxon>Pseudomonadota</taxon>
        <taxon>Gammaproteobacteria</taxon>
        <taxon>Lysobacterales</taxon>
        <taxon>Lysobacteraceae</taxon>
        <taxon>Agrilutibacter</taxon>
    </lineage>
</organism>
<dbReference type="SUPFAM" id="SSF52172">
    <property type="entry name" value="CheY-like"/>
    <property type="match status" value="1"/>
</dbReference>
<sequence length="121" mass="13201">MLVTVVDDDQSIRESLPELVRECGYAVSVFPSAEAFLASDLVNETRCLVLDAFMPGMGGFDLLIELRERGNNTPIVFITGRRDEALRAKLLAHGALACLFKPFSDTELLSALKVAMDEPVG</sequence>
<dbReference type="Gene3D" id="3.40.50.2300">
    <property type="match status" value="1"/>
</dbReference>
<protein>
    <submittedName>
        <fullName evidence="4">FixJ family two-component response regulator</fullName>
    </submittedName>
</protein>
<evidence type="ECO:0000256" key="2">
    <source>
        <dbReference type="PROSITE-ProRule" id="PRU00169"/>
    </source>
</evidence>
<dbReference type="InterPro" id="IPR001789">
    <property type="entry name" value="Sig_transdc_resp-reg_receiver"/>
</dbReference>
<dbReference type="RefSeq" id="WP_310052240.1">
    <property type="nucleotide sequence ID" value="NZ_JAVDVW010000001.1"/>
</dbReference>
<evidence type="ECO:0000256" key="1">
    <source>
        <dbReference type="ARBA" id="ARBA00022553"/>
    </source>
</evidence>
<name>A0ABU1VMM8_9GAMM</name>
<feature type="modified residue" description="4-aspartylphosphate" evidence="2">
    <location>
        <position position="51"/>
    </location>
</feature>
<dbReference type="SMART" id="SM00448">
    <property type="entry name" value="REC"/>
    <property type="match status" value="1"/>
</dbReference>
<keyword evidence="1 2" id="KW-0597">Phosphoprotein</keyword>